<name>A0A484M725_9ASTE</name>
<dbReference type="AlphaFoldDB" id="A0A484M725"/>
<evidence type="ECO:0008006" key="4">
    <source>
        <dbReference type="Google" id="ProtNLM"/>
    </source>
</evidence>
<evidence type="ECO:0000313" key="2">
    <source>
        <dbReference type="EMBL" id="VFQ84623.1"/>
    </source>
</evidence>
<reference evidence="2 3" key="1">
    <citation type="submission" date="2018-04" db="EMBL/GenBank/DDBJ databases">
        <authorList>
            <person name="Vogel A."/>
        </authorList>
    </citation>
    <scope>NUCLEOTIDE SEQUENCE [LARGE SCALE GENOMIC DNA]</scope>
</reference>
<keyword evidence="1" id="KW-0732">Signal</keyword>
<feature type="signal peptide" evidence="1">
    <location>
        <begin position="1"/>
        <end position="23"/>
    </location>
</feature>
<organism evidence="2 3">
    <name type="scientific">Cuscuta campestris</name>
    <dbReference type="NCBI Taxonomy" id="132261"/>
    <lineage>
        <taxon>Eukaryota</taxon>
        <taxon>Viridiplantae</taxon>
        <taxon>Streptophyta</taxon>
        <taxon>Embryophyta</taxon>
        <taxon>Tracheophyta</taxon>
        <taxon>Spermatophyta</taxon>
        <taxon>Magnoliopsida</taxon>
        <taxon>eudicotyledons</taxon>
        <taxon>Gunneridae</taxon>
        <taxon>Pentapetalae</taxon>
        <taxon>asterids</taxon>
        <taxon>lamiids</taxon>
        <taxon>Solanales</taxon>
        <taxon>Convolvulaceae</taxon>
        <taxon>Cuscuteae</taxon>
        <taxon>Cuscuta</taxon>
        <taxon>Cuscuta subgen. Grammica</taxon>
        <taxon>Cuscuta sect. Cleistogrammica</taxon>
    </lineage>
</organism>
<evidence type="ECO:0000313" key="3">
    <source>
        <dbReference type="Proteomes" id="UP000595140"/>
    </source>
</evidence>
<accession>A0A484M725</accession>
<dbReference type="EMBL" id="OOIL02002808">
    <property type="protein sequence ID" value="VFQ84623.1"/>
    <property type="molecule type" value="Genomic_DNA"/>
</dbReference>
<protein>
    <recommendedName>
        <fullName evidence="4">Pectinesterase inhibitor domain-containing protein</fullName>
    </recommendedName>
</protein>
<proteinExistence type="predicted"/>
<dbReference type="OrthoDB" id="1744795at2759"/>
<dbReference type="Proteomes" id="UP000595140">
    <property type="component" value="Unassembled WGS sequence"/>
</dbReference>
<evidence type="ECO:0000256" key="1">
    <source>
        <dbReference type="SAM" id="SignalP"/>
    </source>
</evidence>
<feature type="chain" id="PRO_5019863380" description="Pectinesterase inhibitor domain-containing protein" evidence="1">
    <location>
        <begin position="24"/>
        <end position="170"/>
    </location>
</feature>
<sequence>MAAKQRSSVVIMLYLVLCGGASGRRATTTRDCMRQMSEPKLVAQDAIAMGIDEVKSVKGFVGRLVSLKSLQFRENAAELHTCAEGVAGHLNDLNGSLSRLRRSPSMTVAYSRPLKFALSRAVASADDCRTAIGHVDAAFADMLMRKLNDLALILDDVEHRVSKLNAAIHN</sequence>
<keyword evidence="3" id="KW-1185">Reference proteome</keyword>
<gene>
    <name evidence="2" type="ORF">CCAM_LOCUS26399</name>
</gene>